<dbReference type="Pfam" id="PF23788">
    <property type="entry name" value="EDRF1_N"/>
    <property type="match status" value="1"/>
</dbReference>
<evidence type="ECO:0000259" key="2">
    <source>
        <dbReference type="Pfam" id="PF23723"/>
    </source>
</evidence>
<dbReference type="EMBL" id="EAAA01002198">
    <property type="status" value="NOT_ANNOTATED_CDS"/>
    <property type="molecule type" value="Genomic_DNA"/>
</dbReference>
<organism evidence="4 5">
    <name type="scientific">Ciona intestinalis</name>
    <name type="common">Transparent sea squirt</name>
    <name type="synonym">Ascidia intestinalis</name>
    <dbReference type="NCBI Taxonomy" id="7719"/>
    <lineage>
        <taxon>Eukaryota</taxon>
        <taxon>Metazoa</taxon>
        <taxon>Chordata</taxon>
        <taxon>Tunicata</taxon>
        <taxon>Ascidiacea</taxon>
        <taxon>Phlebobranchia</taxon>
        <taxon>Cionidae</taxon>
        <taxon>Ciona</taxon>
    </lineage>
</organism>
<dbReference type="InterPro" id="IPR056582">
    <property type="entry name" value="EDRF1_N"/>
</dbReference>
<protein>
    <recommendedName>
        <fullName evidence="6">Erythroid differentiation-related factor 1</fullName>
    </recommendedName>
</protein>
<dbReference type="GO" id="GO:0045893">
    <property type="term" value="P:positive regulation of DNA-templated transcription"/>
    <property type="evidence" value="ECO:0000318"/>
    <property type="project" value="GO_Central"/>
</dbReference>
<feature type="region of interest" description="Disordered" evidence="1">
    <location>
        <begin position="191"/>
        <end position="210"/>
    </location>
</feature>
<dbReference type="FunCoup" id="F6UHR3">
    <property type="interactions" value="58"/>
</dbReference>
<reference evidence="4" key="2">
    <citation type="journal article" date="2008" name="Genome Biol.">
        <title>Improved genome assembly and evidence-based global gene model set for the chordate Ciona intestinalis: new insight into intron and operon populations.</title>
        <authorList>
            <person name="Satou Y."/>
            <person name="Mineta K."/>
            <person name="Ogasawara M."/>
            <person name="Sasakura Y."/>
            <person name="Shoguchi E."/>
            <person name="Ueno K."/>
            <person name="Yamada L."/>
            <person name="Matsumoto J."/>
            <person name="Wasserscheid J."/>
            <person name="Dewar K."/>
            <person name="Wiley G.B."/>
            <person name="Macmil S.L."/>
            <person name="Roe B.A."/>
            <person name="Zeller R.W."/>
            <person name="Hastings K.E."/>
            <person name="Lemaire P."/>
            <person name="Lindquist E."/>
            <person name="Endo T."/>
            <person name="Hotta K."/>
            <person name="Inaba K."/>
        </authorList>
    </citation>
    <scope>NUCLEOTIDE SEQUENCE [LARGE SCALE GENOMIC DNA]</scope>
    <source>
        <strain evidence="4">wild type</strain>
    </source>
</reference>
<keyword evidence="5" id="KW-1185">Reference proteome</keyword>
<reference evidence="5" key="1">
    <citation type="journal article" date="2002" name="Science">
        <title>The draft genome of Ciona intestinalis: insights into chordate and vertebrate origins.</title>
        <authorList>
            <person name="Dehal P."/>
            <person name="Satou Y."/>
            <person name="Campbell R.K."/>
            <person name="Chapman J."/>
            <person name="Degnan B."/>
            <person name="De Tomaso A."/>
            <person name="Davidson B."/>
            <person name="Di Gregorio A."/>
            <person name="Gelpke M."/>
            <person name="Goodstein D.M."/>
            <person name="Harafuji N."/>
            <person name="Hastings K.E."/>
            <person name="Ho I."/>
            <person name="Hotta K."/>
            <person name="Huang W."/>
            <person name="Kawashima T."/>
            <person name="Lemaire P."/>
            <person name="Martinez D."/>
            <person name="Meinertzhagen I.A."/>
            <person name="Necula S."/>
            <person name="Nonaka M."/>
            <person name="Putnam N."/>
            <person name="Rash S."/>
            <person name="Saiga H."/>
            <person name="Satake M."/>
            <person name="Terry A."/>
            <person name="Yamada L."/>
            <person name="Wang H.G."/>
            <person name="Awazu S."/>
            <person name="Azumi K."/>
            <person name="Boore J."/>
            <person name="Branno M."/>
            <person name="Chin-Bow S."/>
            <person name="DeSantis R."/>
            <person name="Doyle S."/>
            <person name="Francino P."/>
            <person name="Keys D.N."/>
            <person name="Haga S."/>
            <person name="Hayashi H."/>
            <person name="Hino K."/>
            <person name="Imai K.S."/>
            <person name="Inaba K."/>
            <person name="Kano S."/>
            <person name="Kobayashi K."/>
            <person name="Kobayashi M."/>
            <person name="Lee B.I."/>
            <person name="Makabe K.W."/>
            <person name="Manohar C."/>
            <person name="Matassi G."/>
            <person name="Medina M."/>
            <person name="Mochizuki Y."/>
            <person name="Mount S."/>
            <person name="Morishita T."/>
            <person name="Miura S."/>
            <person name="Nakayama A."/>
            <person name="Nishizaka S."/>
            <person name="Nomoto H."/>
            <person name="Ohta F."/>
            <person name="Oishi K."/>
            <person name="Rigoutsos I."/>
            <person name="Sano M."/>
            <person name="Sasaki A."/>
            <person name="Sasakura Y."/>
            <person name="Shoguchi E."/>
            <person name="Shin-i T."/>
            <person name="Spagnuolo A."/>
            <person name="Stainier D."/>
            <person name="Suzuki M.M."/>
            <person name="Tassy O."/>
            <person name="Takatori N."/>
            <person name="Tokuoka M."/>
            <person name="Yagi K."/>
            <person name="Yoshizaki F."/>
            <person name="Wada S."/>
            <person name="Zhang C."/>
            <person name="Hyatt P.D."/>
            <person name="Larimer F."/>
            <person name="Detter C."/>
            <person name="Doggett N."/>
            <person name="Glavina T."/>
            <person name="Hawkins T."/>
            <person name="Richardson P."/>
            <person name="Lucas S."/>
            <person name="Kohara Y."/>
            <person name="Levine M."/>
            <person name="Satoh N."/>
            <person name="Rokhsar D.S."/>
        </authorList>
    </citation>
    <scope>NUCLEOTIDE SEQUENCE [LARGE SCALE GENOMIC DNA]</scope>
</reference>
<dbReference type="HOGENOM" id="CLU_008729_0_0_1"/>
<dbReference type="GeneTree" id="ENSGT00390000014797"/>
<dbReference type="Proteomes" id="UP000008144">
    <property type="component" value="Chromosome 5"/>
</dbReference>
<evidence type="ECO:0000259" key="3">
    <source>
        <dbReference type="Pfam" id="PF23788"/>
    </source>
</evidence>
<accession>F6UHR3</accession>
<dbReference type="Ensembl" id="ENSCINT00000023096.2">
    <property type="protein sequence ID" value="ENSCINP00000022850.2"/>
    <property type="gene ID" value="ENSCING00000012158.2"/>
</dbReference>
<evidence type="ECO:0000313" key="4">
    <source>
        <dbReference type="Ensembl" id="ENSCINP00000022850.2"/>
    </source>
</evidence>
<sequence>MASGTDSSQPKTVETEVRSRAVVTYSAAKFPAFYNQLAPLTNLNLAPSNWLRRAQGLRPSHLISGSRPCYSDPGRRDMPLFTSFSMADKHLDIIGKIDVVSDAENIKKLLKMPFSKAQISMAVHRVGKTLLLEQFDFASRRPSETEPGWFGNIQQQLSNIPSLPKKKLPSAQHERLMLSKFLYYSIHANEQGTATERPPSPPSSETHSVPDDIDVMRRIEEVVRITPDATDSTDNSLNAVVPSELRWKFWTPGSGSFKQQDISDTFERTICWSFEDLQMLLGTNMPIFGGGEYPAVSLRLRDSSKPINVLTGIDYWLDNLICNVPEVVMCFHVNGIVKNYEVIRTEDIPTLEGSRFRPKVIKDIAQNILSFLKSNCTKEGHTYWLFKGSNEDDVVKLYDLTMLCDQKKNRGDENSHNPFTLSVATLLYKMAVNLMQQASVACSSKATIKELLKNCINLLEKNSSLDPVMLMGALCMLSTLCLPDSPSEKPPVDLNKKGKNQIYPSSPTRLKKKKGYYNIKKSTEPNMEVAVIPSVTELSIPEKYRIKLISESNQVETDGCHSALTHIIQALNVRTDEGNYKRVNKPILKAKMPWNVKYENMVNKKILPITDNDPELLEVRIQLYRNISLAYYSLAEHESKQENYGLSLQFLRIALQSYGFYFLCFNLRLITPPDFHLLLPRLLTLCGDIQWNRSQSKSEDERRIFCEQFFSVSDTEIAVCDAMNKFTVISGQEYVWLTDLQSEVGEGYKTTRQCYQSALEKLPNKRKDKKSSSSKMKIKRKLGHVANEQGALGIGEAVTLLNVTSYKDKDKHNNQQKEVWKMTYSHLELALNCFTVVNDAINQALVLSNLGKLMRICAQSIAQDQQDNFTMDEETLHNRAIDYYLKVFGKTFLIIFYFNIHNNLSWEVCGAYFTMAQRVQDHSPLHLKSREQIEQQTSDLLHKSLKHCNNILKSNDKKSQAIMRCAKIHHRLASLHHNSFRNVVTNTESTKRRHCKTLADSHYDKAILFFHQLPDESSTDYFRILLEKLALHE</sequence>
<dbReference type="Pfam" id="PF23723">
    <property type="entry name" value="TPR_EDRF1"/>
    <property type="match status" value="1"/>
</dbReference>
<reference evidence="4" key="4">
    <citation type="submission" date="2025-09" db="UniProtKB">
        <authorList>
            <consortium name="Ensembl"/>
        </authorList>
    </citation>
    <scope>IDENTIFICATION</scope>
</reference>
<dbReference type="PANTHER" id="PTHR15000">
    <property type="entry name" value="ERYTHROID DIFFERENTIATION-RELATED FACTOR 1"/>
    <property type="match status" value="1"/>
</dbReference>
<feature type="domain" description="EDRF1 TPR repeats region" evidence="2">
    <location>
        <begin position="779"/>
        <end position="1033"/>
    </location>
</feature>
<dbReference type="PANTHER" id="PTHR15000:SF1">
    <property type="entry name" value="ERYTHROID DIFFERENTIATION-RELATED FACTOR 1"/>
    <property type="match status" value="1"/>
</dbReference>
<reference evidence="4" key="3">
    <citation type="submission" date="2025-08" db="UniProtKB">
        <authorList>
            <consortium name="Ensembl"/>
        </authorList>
    </citation>
    <scope>IDENTIFICATION</scope>
</reference>
<evidence type="ECO:0008006" key="6">
    <source>
        <dbReference type="Google" id="ProtNLM"/>
    </source>
</evidence>
<dbReference type="STRING" id="7719.ENSCINP00000022850"/>
<feature type="domain" description="EDRF1 N-terminal" evidence="3">
    <location>
        <begin position="16"/>
        <end position="497"/>
    </location>
</feature>
<dbReference type="InParanoid" id="F6UHR3"/>
<name>F6UHR3_CIOIN</name>
<dbReference type="InterPro" id="IPR056583">
    <property type="entry name" value="EDRF1_TPR"/>
</dbReference>
<dbReference type="OMA" id="AFLYCNM"/>
<dbReference type="AlphaFoldDB" id="F6UHR3"/>
<evidence type="ECO:0000313" key="5">
    <source>
        <dbReference type="Proteomes" id="UP000008144"/>
    </source>
</evidence>
<proteinExistence type="predicted"/>
<evidence type="ECO:0000256" key="1">
    <source>
        <dbReference type="SAM" id="MobiDB-lite"/>
    </source>
</evidence>